<dbReference type="HOGENOM" id="CLU_620814_0_0_6"/>
<reference evidence="1 2" key="1">
    <citation type="journal article" date="2012" name="J. Bacteriol.">
        <title>Complete genome sequences of Methylophaga sp. strain JAM1 and Methylophaga sp. strain JAM7.</title>
        <authorList>
            <person name="Villeneuve C."/>
            <person name="Martineau C."/>
            <person name="Mauffrey F."/>
            <person name="Villemur R."/>
        </authorList>
    </citation>
    <scope>NUCLEOTIDE SEQUENCE [LARGE SCALE GENOMIC DNA]</scope>
    <source>
        <strain evidence="1 2">JAM7</strain>
    </source>
</reference>
<dbReference type="RefSeq" id="WP_014703020.1">
    <property type="nucleotide sequence ID" value="NC_017856.1"/>
</dbReference>
<protein>
    <recommendedName>
        <fullName evidence="3">Condensation domain-containing protein</fullName>
    </recommendedName>
</protein>
<name>I1YF77_METFJ</name>
<dbReference type="Proteomes" id="UP000009145">
    <property type="component" value="Chromosome"/>
</dbReference>
<dbReference type="AlphaFoldDB" id="I1YF77"/>
<dbReference type="eggNOG" id="COG1020">
    <property type="taxonomic scope" value="Bacteria"/>
</dbReference>
<dbReference type="InterPro" id="IPR023213">
    <property type="entry name" value="CAT-like_dom_sf"/>
</dbReference>
<gene>
    <name evidence="1" type="ordered locus">Q7C_395</name>
</gene>
<dbReference type="PATRIC" id="fig|754477.3.peg.390"/>
<dbReference type="STRING" id="754477.Q7C_395"/>
<evidence type="ECO:0000313" key="1">
    <source>
        <dbReference type="EMBL" id="AFJ01570.1"/>
    </source>
</evidence>
<keyword evidence="2" id="KW-1185">Reference proteome</keyword>
<evidence type="ECO:0008006" key="3">
    <source>
        <dbReference type="Google" id="ProtNLM"/>
    </source>
</evidence>
<organism evidence="1 2">
    <name type="scientific">Methylophaga frappieri (strain ATCC BAA-2434 / DSM 25690 / JAM7)</name>
    <dbReference type="NCBI Taxonomy" id="754477"/>
    <lineage>
        <taxon>Bacteria</taxon>
        <taxon>Pseudomonadati</taxon>
        <taxon>Pseudomonadota</taxon>
        <taxon>Gammaproteobacteria</taxon>
        <taxon>Thiotrichales</taxon>
        <taxon>Piscirickettsiaceae</taxon>
        <taxon>Methylophaga</taxon>
    </lineage>
</organism>
<dbReference type="KEGG" id="mec:Q7C_395"/>
<proteinExistence type="predicted"/>
<dbReference type="OrthoDB" id="9757559at2"/>
<dbReference type="SUPFAM" id="SSF52777">
    <property type="entry name" value="CoA-dependent acyltransferases"/>
    <property type="match status" value="1"/>
</dbReference>
<accession>I1YF77</accession>
<evidence type="ECO:0000313" key="2">
    <source>
        <dbReference type="Proteomes" id="UP000009145"/>
    </source>
</evidence>
<dbReference type="EMBL" id="CP003380">
    <property type="protein sequence ID" value="AFJ01570.1"/>
    <property type="molecule type" value="Genomic_DNA"/>
</dbReference>
<sequence length="464" mass="52348">MLSNFKNQQISKLDASMVRCGITFIFAYRFSGSIDPDLLEESVNTLLSQVPRLQKKMVLLEKYRGQWQTPNFIKPLFSIDDNAVLDEVLSMAYQNVGMTSEDPKVPPMHFTLCLEPTQPTQFIILQTGKHSYCDGKSATMMFNHVITFYNALLTDDKQAQQTTIDAVSALTSPTPDDVFALRKQTQPIIEISRWQHIKNIARLMTYKVSDKAQHSTSHKQLPNQFKQFQQTSATPLVQRFDMSSLIDYANQHCPDVSPNNLICALIAKATYAVNRKFKNQPTAYQISFRMMIDIFNAPMRKRFIGNYIAYLPVTVDARMPLMSIADRINDRLFNARLKREDISMYKLLEFALGSGMANKTNDPVSYIIANIDNITLNHNPTLMQGATYLKTDVTANSVPQDLGGAQLNNRPTLCFNLSKENLLMISFFNTVTNPLAGQQLLESVAAELDSLDLTDAESVTVAHI</sequence>
<dbReference type="Gene3D" id="3.30.559.10">
    <property type="entry name" value="Chloramphenicol acetyltransferase-like domain"/>
    <property type="match status" value="1"/>
</dbReference>